<dbReference type="InterPro" id="IPR011047">
    <property type="entry name" value="Quinoprotein_ADH-like_sf"/>
</dbReference>
<reference evidence="3" key="2">
    <citation type="submission" date="2019-07" db="EMBL/GenBank/DDBJ databases">
        <authorList>
            <person name="Yang Y."/>
            <person name="Bocs S."/>
            <person name="Baudouin L."/>
        </authorList>
    </citation>
    <scope>NUCLEOTIDE SEQUENCE</scope>
    <source>
        <tissue evidence="3">Spear leaf of Hainan Tall coconut</tissue>
    </source>
</reference>
<dbReference type="SUPFAM" id="SSF50998">
    <property type="entry name" value="Quinoprotein alcohol dehydrogenase-like"/>
    <property type="match status" value="1"/>
</dbReference>
<evidence type="ECO:0000313" key="4">
    <source>
        <dbReference type="Proteomes" id="UP000797356"/>
    </source>
</evidence>
<proteinExistence type="predicted"/>
<dbReference type="AlphaFoldDB" id="A0A8K0N6T4"/>
<feature type="compositionally biased region" description="Polar residues" evidence="1">
    <location>
        <begin position="190"/>
        <end position="209"/>
    </location>
</feature>
<evidence type="ECO:0000259" key="2">
    <source>
        <dbReference type="Pfam" id="PF25465"/>
    </source>
</evidence>
<evidence type="ECO:0000256" key="1">
    <source>
        <dbReference type="SAM" id="MobiDB-lite"/>
    </source>
</evidence>
<dbReference type="InterPro" id="IPR045289">
    <property type="entry name" value="At4g14310-like"/>
</dbReference>
<dbReference type="Proteomes" id="UP000797356">
    <property type="component" value="Chromosome 8"/>
</dbReference>
<dbReference type="Pfam" id="PF25465">
    <property type="entry name" value="Beta-prop_At4g14310"/>
    <property type="match status" value="1"/>
</dbReference>
<dbReference type="EMBL" id="CM017879">
    <property type="protein sequence ID" value="KAG1359730.1"/>
    <property type="molecule type" value="Genomic_DNA"/>
</dbReference>
<sequence length="1038" mass="112638">MSSRLKERGGGGGKIMASKPHKALAESTPEVKGSATRRTPVAAGKENPRTLSGGKISTGRPSLVPKQVEKPAAAAAAAGVRWSTSSMPRGKAPTPSDFPRLIADLRGDLRVSRASGSDRMGRASGRDLEAEAGGRRSVGGIRVLEKCQQGKRVPDSNLKRKDEKFVGGVRVLENRTSSGFLSLPVVKNNSRVSDANSGENSSKAASSAMDSEVCNEKDDLGSELNPIDEKGTDDVRSTEDQKDGSHLVALKQSGMNGNRNIPTEICKDKVVLASSSIDGKALGGVRSLDDPKDRSSLAYNGKVQNGTGKDVGADILVNPKNKDCLVLDIEKGASNGRVCLDQDEEVVEKPSDNIKVFEKITGDTKGAHVIKKYPSKLHEKLALLEGRVQKIASEIKRTKEMLDVNNPDDSKLILSDIQNKISGIEKAVGHVMDGTKDQLGPSETRTGDNLQSINVVISQSGKLVDSKNSVRGLNHEELEARFFPHQKLLRSRRSSDASGEQLSLKTVGDQEMKDGSLSPIDENPIALEFLASLNAEQSSLDKDRIMLAAIRGMGMEGTSAAQCASKKGISGYHKEEIELLASEKLEEFDDQENRPEMMVHEETDEVCRDQLCELGHKPSTGGWFVSEGEAVLLAHDDGSCSYYDIANYEVKAEYKPPTGVSNNLWGDCWLVRAPGADGCSGRYVVAASAGNTLDSGFCSWDFYTRDVKAFRVEEETPNSFTTSSSSSRMVVGPPSSNIGLFGRSAPCAMPSVERQQWWYRPCGPLLISCASRQKAVAAYDIRDGDLVMMWEVNSPVLGMEYSCPLQWRSRGKVIIAGTDAIALWDVNSLNPQPLLSIASACRRVYSLHVNNTDAELGGGVRQRVSSAEVEGNDGAFCTQESVSVFDFRLPNGIGLKIPRHGAIGHSIFSRGDSIFIGSTEGRLPIKGGPRSRVQHYSLRKGKLVATYEFPEFNSHFHHTLITQVWGNINLVMGICGMGLFVFDSLKDEGLQVFSMDQGKIGVKEIIGPDDLYCPTFDYLGSRVLVISRDRPAFWRYIS</sequence>
<comment type="caution">
    <text evidence="3">The sequence shown here is derived from an EMBL/GenBank/DDBJ whole genome shotgun (WGS) entry which is preliminary data.</text>
</comment>
<organism evidence="3 4">
    <name type="scientific">Cocos nucifera</name>
    <name type="common">Coconut palm</name>
    <dbReference type="NCBI Taxonomy" id="13894"/>
    <lineage>
        <taxon>Eukaryota</taxon>
        <taxon>Viridiplantae</taxon>
        <taxon>Streptophyta</taxon>
        <taxon>Embryophyta</taxon>
        <taxon>Tracheophyta</taxon>
        <taxon>Spermatophyta</taxon>
        <taxon>Magnoliopsida</taxon>
        <taxon>Liliopsida</taxon>
        <taxon>Arecaceae</taxon>
        <taxon>Arecoideae</taxon>
        <taxon>Cocoseae</taxon>
        <taxon>Attaleinae</taxon>
        <taxon>Cocos</taxon>
    </lineage>
</organism>
<dbReference type="PANTHER" id="PTHR35492">
    <property type="entry name" value="TRANSDUCIN/WD40 REPEAT-LIKE SUPERFAMILY PROTEIN"/>
    <property type="match status" value="1"/>
</dbReference>
<feature type="region of interest" description="Disordered" evidence="1">
    <location>
        <begin position="190"/>
        <end position="243"/>
    </location>
</feature>
<dbReference type="OrthoDB" id="1907242at2759"/>
<feature type="compositionally biased region" description="Basic and acidic residues" evidence="1">
    <location>
        <begin position="119"/>
        <end position="134"/>
    </location>
</feature>
<protein>
    <submittedName>
        <fullName evidence="3">KIN14B-interacting protein</fullName>
    </submittedName>
</protein>
<keyword evidence="4" id="KW-1185">Reference proteome</keyword>
<gene>
    <name evidence="3" type="ORF">COCNU_08G011760</name>
</gene>
<feature type="compositionally biased region" description="Basic and acidic residues" evidence="1">
    <location>
        <begin position="227"/>
        <end position="243"/>
    </location>
</feature>
<feature type="domain" description="At4g14310 8-bladed propeller" evidence="2">
    <location>
        <begin position="752"/>
        <end position="1033"/>
    </location>
</feature>
<name>A0A8K0N6T4_COCNU</name>
<dbReference type="InterPro" id="IPR057442">
    <property type="entry name" value="Beta-prop_At4g14310"/>
</dbReference>
<accession>A0A8K0N6T4</accession>
<dbReference type="PANTHER" id="PTHR35492:SF1">
    <property type="entry name" value="TRANSDUCIN_WD40 REPEAT-LIKE SUPERFAMILY PROTEIN"/>
    <property type="match status" value="1"/>
</dbReference>
<evidence type="ECO:0000313" key="3">
    <source>
        <dbReference type="EMBL" id="KAG1359730.1"/>
    </source>
</evidence>
<feature type="region of interest" description="Disordered" evidence="1">
    <location>
        <begin position="112"/>
        <end position="135"/>
    </location>
</feature>
<reference evidence="3" key="1">
    <citation type="journal article" date="2017" name="Gigascience">
        <title>The genome draft of coconut (Cocos nucifera).</title>
        <authorList>
            <person name="Xiao Y."/>
            <person name="Xu P."/>
            <person name="Fan H."/>
            <person name="Baudouin L."/>
            <person name="Xia W."/>
            <person name="Bocs S."/>
            <person name="Xu J."/>
            <person name="Li Q."/>
            <person name="Guo A."/>
            <person name="Zhou L."/>
            <person name="Li J."/>
            <person name="Wu Y."/>
            <person name="Ma Z."/>
            <person name="Armero A."/>
            <person name="Issali A.E."/>
            <person name="Liu N."/>
            <person name="Peng M."/>
            <person name="Yang Y."/>
        </authorList>
    </citation>
    <scope>NUCLEOTIDE SEQUENCE</scope>
    <source>
        <tissue evidence="3">Spear leaf of Hainan Tall coconut</tissue>
    </source>
</reference>
<feature type="region of interest" description="Disordered" evidence="1">
    <location>
        <begin position="1"/>
        <end position="99"/>
    </location>
</feature>